<gene>
    <name evidence="8" type="ORF">EZS28_031736</name>
</gene>
<dbReference type="EMBL" id="SNRW01013337">
    <property type="protein sequence ID" value="KAA6372738.1"/>
    <property type="molecule type" value="Genomic_DNA"/>
</dbReference>
<keyword evidence="5 7" id="KW-0508">mRNA splicing</keyword>
<evidence type="ECO:0000256" key="2">
    <source>
        <dbReference type="ARBA" id="ARBA00006164"/>
    </source>
</evidence>
<evidence type="ECO:0000256" key="6">
    <source>
        <dbReference type="ARBA" id="ARBA00023242"/>
    </source>
</evidence>
<dbReference type="AlphaFoldDB" id="A0A5J4UQN7"/>
<evidence type="ECO:0000256" key="5">
    <source>
        <dbReference type="ARBA" id="ARBA00023187"/>
    </source>
</evidence>
<comment type="similarity">
    <text evidence="2 7">Belongs to the PRP38 family.</text>
</comment>
<comment type="caution">
    <text evidence="8">The sequence shown here is derived from an EMBL/GenBank/DDBJ whole genome shotgun (WGS) entry which is preliminary data.</text>
</comment>
<keyword evidence="4 7" id="KW-0747">Spliceosome</keyword>
<evidence type="ECO:0000256" key="3">
    <source>
        <dbReference type="ARBA" id="ARBA00022664"/>
    </source>
</evidence>
<evidence type="ECO:0000313" key="9">
    <source>
        <dbReference type="Proteomes" id="UP000324800"/>
    </source>
</evidence>
<evidence type="ECO:0000256" key="1">
    <source>
        <dbReference type="ARBA" id="ARBA00004123"/>
    </source>
</evidence>
<proteinExistence type="inferred from homology"/>
<keyword evidence="6 7" id="KW-0539">Nucleus</keyword>
<keyword evidence="3 7" id="KW-0507">mRNA processing</keyword>
<dbReference type="GO" id="GO:0005681">
    <property type="term" value="C:spliceosomal complex"/>
    <property type="evidence" value="ECO:0007669"/>
    <property type="project" value="UniProtKB-KW"/>
</dbReference>
<evidence type="ECO:0000313" key="8">
    <source>
        <dbReference type="EMBL" id="KAA6372738.1"/>
    </source>
</evidence>
<dbReference type="Pfam" id="PF03371">
    <property type="entry name" value="PRP38"/>
    <property type="match status" value="1"/>
</dbReference>
<protein>
    <recommendedName>
        <fullName evidence="7">Pre-mRNA-splicing factor 38</fullName>
    </recommendedName>
</protein>
<comment type="function">
    <text evidence="7">Required for pre-mRNA splicing.</text>
</comment>
<evidence type="ECO:0000256" key="7">
    <source>
        <dbReference type="RuleBase" id="RU367025"/>
    </source>
</evidence>
<organism evidence="8 9">
    <name type="scientific">Streblomastix strix</name>
    <dbReference type="NCBI Taxonomy" id="222440"/>
    <lineage>
        <taxon>Eukaryota</taxon>
        <taxon>Metamonada</taxon>
        <taxon>Preaxostyla</taxon>
        <taxon>Oxymonadida</taxon>
        <taxon>Streblomastigidae</taxon>
        <taxon>Streblomastix</taxon>
    </lineage>
</organism>
<dbReference type="GO" id="GO:0000398">
    <property type="term" value="P:mRNA splicing, via spliceosome"/>
    <property type="evidence" value="ECO:0007669"/>
    <property type="project" value="UniProtKB-UniRule"/>
</dbReference>
<sequence>MNRVNQKALLVHQQNPMFLVEKITRDKIMNTQYWKESSETLIDKAIALNHIGGTYGGNRKPTPFLCLILKMLQLQPDQRIILEYINNEASKYLRVIGAYYYRLTAPSEDVYKNLEPLYNDYRKIRFRNVDGNATIIHVDEFIDELLTKKNVCDIALPRIQKRQELEKIGKLGPRVSLLDMAIDEALEGELQSPHLEEEMDNEVDDQ</sequence>
<evidence type="ECO:0000256" key="4">
    <source>
        <dbReference type="ARBA" id="ARBA00022728"/>
    </source>
</evidence>
<dbReference type="Proteomes" id="UP000324800">
    <property type="component" value="Unassembled WGS sequence"/>
</dbReference>
<accession>A0A5J4UQN7</accession>
<dbReference type="OrthoDB" id="190958at2759"/>
<dbReference type="InterPro" id="IPR005037">
    <property type="entry name" value="PRP38"/>
</dbReference>
<comment type="subcellular location">
    <subcellularLocation>
        <location evidence="1 7">Nucleus</location>
    </subcellularLocation>
</comment>
<reference evidence="8 9" key="1">
    <citation type="submission" date="2019-03" db="EMBL/GenBank/DDBJ databases">
        <title>Single cell metagenomics reveals metabolic interactions within the superorganism composed of flagellate Streblomastix strix and complex community of Bacteroidetes bacteria on its surface.</title>
        <authorList>
            <person name="Treitli S.C."/>
            <person name="Kolisko M."/>
            <person name="Husnik F."/>
            <person name="Keeling P."/>
            <person name="Hampl V."/>
        </authorList>
    </citation>
    <scope>NUCLEOTIDE SEQUENCE [LARGE SCALE GENOMIC DNA]</scope>
    <source>
        <strain evidence="8">ST1C</strain>
    </source>
</reference>
<dbReference type="PANTHER" id="PTHR23142">
    <property type="entry name" value="PRE-MRNA-SPLICING FACTOR 38A-RELATED"/>
    <property type="match status" value="1"/>
</dbReference>
<name>A0A5J4UQN7_9EUKA</name>